<dbReference type="EMBL" id="BK032510">
    <property type="protein sequence ID" value="DAF43820.1"/>
    <property type="molecule type" value="Genomic_DNA"/>
</dbReference>
<protein>
    <submittedName>
        <fullName evidence="1">Uncharacterized protein</fullName>
    </submittedName>
</protein>
<organism evidence="1">
    <name type="scientific">Myoviridae sp. ctNQV2</name>
    <dbReference type="NCBI Taxonomy" id="2827683"/>
    <lineage>
        <taxon>Viruses</taxon>
        <taxon>Duplodnaviria</taxon>
        <taxon>Heunggongvirae</taxon>
        <taxon>Uroviricota</taxon>
        <taxon>Caudoviricetes</taxon>
    </lineage>
</organism>
<sequence length="96" mass="11604">MKKEKRKWVKDEKRLIKLLYRTGIIDKYTSIDSLYWDYSGKFPRIIYTKNDYLDNINDYIIVDIVNREEYGNISRKSLIKLLSKLPIKNNKTIKNV</sequence>
<evidence type="ECO:0000313" key="1">
    <source>
        <dbReference type="EMBL" id="DAF43820.1"/>
    </source>
</evidence>
<reference evidence="1" key="1">
    <citation type="journal article" date="2021" name="Proc. Natl. Acad. Sci. U.S.A.">
        <title>A Catalog of Tens of Thousands of Viruses from Human Metagenomes Reveals Hidden Associations with Chronic Diseases.</title>
        <authorList>
            <person name="Tisza M.J."/>
            <person name="Buck C.B."/>
        </authorList>
    </citation>
    <scope>NUCLEOTIDE SEQUENCE</scope>
    <source>
        <strain evidence="1">CtNQV2</strain>
    </source>
</reference>
<accession>A0A8S5RYH6</accession>
<name>A0A8S5RYH6_9CAUD</name>
<proteinExistence type="predicted"/>